<gene>
    <name evidence="2" type="ORF">ESA94_06330</name>
</gene>
<name>A0A4Q1CPG4_9BACT</name>
<organism evidence="2 3">
    <name type="scientific">Lacibacter luteus</name>
    <dbReference type="NCBI Taxonomy" id="2508719"/>
    <lineage>
        <taxon>Bacteria</taxon>
        <taxon>Pseudomonadati</taxon>
        <taxon>Bacteroidota</taxon>
        <taxon>Chitinophagia</taxon>
        <taxon>Chitinophagales</taxon>
        <taxon>Chitinophagaceae</taxon>
        <taxon>Lacibacter</taxon>
    </lineage>
</organism>
<evidence type="ECO:0000313" key="2">
    <source>
        <dbReference type="EMBL" id="RXK62611.1"/>
    </source>
</evidence>
<evidence type="ECO:0000313" key="3">
    <source>
        <dbReference type="Proteomes" id="UP000290204"/>
    </source>
</evidence>
<keyword evidence="1" id="KW-0472">Membrane</keyword>
<dbReference type="EMBL" id="SDHW01000001">
    <property type="protein sequence ID" value="RXK62611.1"/>
    <property type="molecule type" value="Genomic_DNA"/>
</dbReference>
<protein>
    <submittedName>
        <fullName evidence="2">DUF2065 family protein</fullName>
    </submittedName>
</protein>
<dbReference type="RefSeq" id="WP_129129982.1">
    <property type="nucleotide sequence ID" value="NZ_SDHW01000001.1"/>
</dbReference>
<feature type="transmembrane region" description="Helical" evidence="1">
    <location>
        <begin position="46"/>
        <end position="63"/>
    </location>
</feature>
<comment type="caution">
    <text evidence="2">The sequence shown here is derived from an EMBL/GenBank/DDBJ whole genome shotgun (WGS) entry which is preliminary data.</text>
</comment>
<reference evidence="2 3" key="1">
    <citation type="submission" date="2019-01" db="EMBL/GenBank/DDBJ databases">
        <title>Lacibacter sp. strain TTM-7.</title>
        <authorList>
            <person name="Chen W.-M."/>
        </authorList>
    </citation>
    <scope>NUCLEOTIDE SEQUENCE [LARGE SCALE GENOMIC DNA]</scope>
    <source>
        <strain evidence="2 3">TTM-7</strain>
    </source>
</reference>
<evidence type="ECO:0000256" key="1">
    <source>
        <dbReference type="SAM" id="Phobius"/>
    </source>
</evidence>
<accession>A0A4Q1CPG4</accession>
<keyword evidence="1" id="KW-1133">Transmembrane helix</keyword>
<dbReference type="Proteomes" id="UP000290204">
    <property type="component" value="Unassembled WGS sequence"/>
</dbReference>
<keyword evidence="1" id="KW-0812">Transmembrane</keyword>
<keyword evidence="3" id="KW-1185">Reference proteome</keyword>
<dbReference type="AlphaFoldDB" id="A0A4Q1CPG4"/>
<feature type="transmembrane region" description="Helical" evidence="1">
    <location>
        <begin position="6"/>
        <end position="25"/>
    </location>
</feature>
<sequence length="65" mass="7118">MQLPLASIIPALIPLAAGILFLLYPEQLLAAKDRANEKKQKLLKRCGGILVIIGIGYLFLAFIKL</sequence>
<proteinExistence type="predicted"/>